<dbReference type="Pfam" id="PF13483">
    <property type="entry name" value="Lactamase_B_3"/>
    <property type="match status" value="1"/>
</dbReference>
<dbReference type="InterPro" id="IPR050114">
    <property type="entry name" value="UPF0173_UPF0282_UlaG_hydrolase"/>
</dbReference>
<accession>A0A1H1FKM3</accession>
<protein>
    <submittedName>
        <fullName evidence="2">L-ascorbate metabolism protein UlaG, beta-lactamase superfamily</fullName>
    </submittedName>
</protein>
<dbReference type="InterPro" id="IPR001279">
    <property type="entry name" value="Metallo-B-lactamas"/>
</dbReference>
<evidence type="ECO:0000259" key="1">
    <source>
        <dbReference type="SMART" id="SM00849"/>
    </source>
</evidence>
<evidence type="ECO:0000313" key="2">
    <source>
        <dbReference type="EMBL" id="SDR01582.1"/>
    </source>
</evidence>
<dbReference type="KEGG" id="acry:AC20117_21815"/>
<dbReference type="PANTHER" id="PTHR43546:SF3">
    <property type="entry name" value="UPF0173 METAL-DEPENDENT HYDROLASE MJ1163"/>
    <property type="match status" value="1"/>
</dbReference>
<name>A0A1H1FKM3_9MICC</name>
<dbReference type="AlphaFoldDB" id="A0A1H1FKM3"/>
<dbReference type="InterPro" id="IPR036866">
    <property type="entry name" value="RibonucZ/Hydroxyglut_hydro"/>
</dbReference>
<dbReference type="PANTHER" id="PTHR43546">
    <property type="entry name" value="UPF0173 METAL-DEPENDENT HYDROLASE MJ1163-RELATED"/>
    <property type="match status" value="1"/>
</dbReference>
<dbReference type="STRING" id="37928.SAMN04489742_3508"/>
<dbReference type="SMART" id="SM00849">
    <property type="entry name" value="Lactamase_B"/>
    <property type="match status" value="1"/>
</dbReference>
<feature type="domain" description="Metallo-beta-lactamase" evidence="1">
    <location>
        <begin position="7"/>
        <end position="180"/>
    </location>
</feature>
<reference evidence="2 3" key="1">
    <citation type="submission" date="2016-10" db="EMBL/GenBank/DDBJ databases">
        <authorList>
            <person name="de Groot N.N."/>
        </authorList>
    </citation>
    <scope>NUCLEOTIDE SEQUENCE [LARGE SCALE GENOMIC DNA]</scope>
    <source>
        <strain evidence="2 3">DSM 20117</strain>
    </source>
</reference>
<evidence type="ECO:0000313" key="3">
    <source>
        <dbReference type="Proteomes" id="UP000181917"/>
    </source>
</evidence>
<dbReference type="EMBL" id="FNKH01000002">
    <property type="protein sequence ID" value="SDR01582.1"/>
    <property type="molecule type" value="Genomic_DNA"/>
</dbReference>
<keyword evidence="3" id="KW-1185">Reference proteome</keyword>
<dbReference type="Proteomes" id="UP000181917">
    <property type="component" value="Unassembled WGS sequence"/>
</dbReference>
<dbReference type="RefSeq" id="WP_074701650.1">
    <property type="nucleotide sequence ID" value="NZ_CP018863.1"/>
</dbReference>
<proteinExistence type="predicted"/>
<dbReference type="OrthoDB" id="3190691at2"/>
<gene>
    <name evidence="2" type="ORF">SAMN04489742_3508</name>
</gene>
<dbReference type="Gene3D" id="3.60.15.10">
    <property type="entry name" value="Ribonuclease Z/Hydroxyacylglutathione hydrolase-like"/>
    <property type="match status" value="1"/>
</dbReference>
<sequence length="218" mass="23654">MLLTKYTHACVRLERDGHVLVLDPGNLSEVDQALDGAGTVLITHEHEDHVDRERLPAAILAAPDLQVYAPSGVAEELRALVPEAAARIHASDSGTRFSIPGFDIRTFGGQHALIHPNIPVVANIGYLINDEVYHPGDSFIVPHGLQVSTVLVPIHAPWSKVGEVIDFVTAVRAERAFPIHDGLLNSAGKGIVEKHVKSFGERYGTHYEHLEPGQSVTL</sequence>
<dbReference type="SUPFAM" id="SSF56281">
    <property type="entry name" value="Metallo-hydrolase/oxidoreductase"/>
    <property type="match status" value="1"/>
</dbReference>
<organism evidence="2 3">
    <name type="scientific">Crystallibacter crystallopoietes</name>
    <dbReference type="NCBI Taxonomy" id="37928"/>
    <lineage>
        <taxon>Bacteria</taxon>
        <taxon>Bacillati</taxon>
        <taxon>Actinomycetota</taxon>
        <taxon>Actinomycetes</taxon>
        <taxon>Micrococcales</taxon>
        <taxon>Micrococcaceae</taxon>
        <taxon>Crystallibacter</taxon>
    </lineage>
</organism>